<protein>
    <recommendedName>
        <fullName evidence="7">Zn(2)-C6 fungal-type domain-containing protein</fullName>
    </recommendedName>
</protein>
<evidence type="ECO:0000256" key="4">
    <source>
        <dbReference type="ARBA" id="ARBA00023163"/>
    </source>
</evidence>
<evidence type="ECO:0000313" key="9">
    <source>
        <dbReference type="Proteomes" id="UP001175261"/>
    </source>
</evidence>
<evidence type="ECO:0000256" key="6">
    <source>
        <dbReference type="SAM" id="MobiDB-lite"/>
    </source>
</evidence>
<organism evidence="8 9">
    <name type="scientific">Sarocladium strictum</name>
    <name type="common">Black bundle disease fungus</name>
    <name type="synonym">Acremonium strictum</name>
    <dbReference type="NCBI Taxonomy" id="5046"/>
    <lineage>
        <taxon>Eukaryota</taxon>
        <taxon>Fungi</taxon>
        <taxon>Dikarya</taxon>
        <taxon>Ascomycota</taxon>
        <taxon>Pezizomycotina</taxon>
        <taxon>Sordariomycetes</taxon>
        <taxon>Hypocreomycetidae</taxon>
        <taxon>Hypocreales</taxon>
        <taxon>Sarocladiaceae</taxon>
        <taxon>Sarocladium</taxon>
    </lineage>
</organism>
<dbReference type="Gene3D" id="4.10.240.10">
    <property type="entry name" value="Zn(2)-C6 fungal-type DNA-binding domain"/>
    <property type="match status" value="1"/>
</dbReference>
<dbReference type="GO" id="GO:0000981">
    <property type="term" value="F:DNA-binding transcription factor activity, RNA polymerase II-specific"/>
    <property type="evidence" value="ECO:0007669"/>
    <property type="project" value="InterPro"/>
</dbReference>
<dbReference type="Proteomes" id="UP001175261">
    <property type="component" value="Unassembled WGS sequence"/>
</dbReference>
<evidence type="ECO:0000313" key="8">
    <source>
        <dbReference type="EMBL" id="KAK0392305.1"/>
    </source>
</evidence>
<keyword evidence="5" id="KW-0539">Nucleus</keyword>
<dbReference type="InterPro" id="IPR051711">
    <property type="entry name" value="Stress_Response_Reg"/>
</dbReference>
<dbReference type="GO" id="GO:0045944">
    <property type="term" value="P:positive regulation of transcription by RNA polymerase II"/>
    <property type="evidence" value="ECO:0007669"/>
    <property type="project" value="TreeGrafter"/>
</dbReference>
<dbReference type="SUPFAM" id="SSF57701">
    <property type="entry name" value="Zn2/Cys6 DNA-binding domain"/>
    <property type="match status" value="1"/>
</dbReference>
<dbReference type="EMBL" id="JAPDFR010000001">
    <property type="protein sequence ID" value="KAK0392305.1"/>
    <property type="molecule type" value="Genomic_DNA"/>
</dbReference>
<comment type="subcellular location">
    <subcellularLocation>
        <location evidence="1">Nucleus</location>
    </subcellularLocation>
</comment>
<dbReference type="Pfam" id="PF00172">
    <property type="entry name" value="Zn_clus"/>
    <property type="match status" value="1"/>
</dbReference>
<dbReference type="GO" id="GO:0008270">
    <property type="term" value="F:zinc ion binding"/>
    <property type="evidence" value="ECO:0007669"/>
    <property type="project" value="InterPro"/>
</dbReference>
<evidence type="ECO:0000256" key="5">
    <source>
        <dbReference type="ARBA" id="ARBA00023242"/>
    </source>
</evidence>
<name>A0AA39GRM6_SARSR</name>
<dbReference type="AlphaFoldDB" id="A0AA39GRM6"/>
<keyword evidence="3" id="KW-0238">DNA-binding</keyword>
<sequence>MSSPASRARRRIPNACCICRQRKVRCDGKNPCSNCVSRGRECVFEKAERRVVILEKHLRPLQKRASSHSVCDEGSEEEIRESVPDEATVANHREGTANLSDVVNEPRSSGSTGVAPNLHENFSPWKYVASAIDAVPAPSVWENPSSLISPPRNHTPAESQPTRDTIPTKDVIQHLIHIVDFHLNRTLTFFRAASLTTRLMAPEALSISSLGSNINLTITQAQLLIVIALGKLFREKNTAGEKIPGEHEFWAVENRLLSDRELLREPVIAAEVLCLLSYYSQAVGRYDLAHLHIGRAFRILGIVGHSMNLRNGSPDETHHHRLLHTVEILDARLSAITGSSAVETQPCRGSASEACFEVLNVAFDLSLTLRKASHRFTDSLQCCRVGSGPENHVNVEHRESMAVLEGLQSLGSRILHIVPFPRRADDVSNITEACLRELHLWFCHCTIVVTLPFLLEEVRRHDRISLRSRCLQGYSKMMVETCWRYSFLGLRMLIHTHSHGFLESFSPFNLELLVLASVVVTLTEPSSASDGTSEPTPLIGEVGKVLRDMACRGCESASEAVRKLDYLASRASQQCQILPVRTDPSIVSFDGKFLAKDMLDVLGPIQRTESQNSLSIGITAPNTATHRRATLPALANSPRFVDLSPAEDDFTFDIEDLQWLDAVQ</sequence>
<proteinExistence type="predicted"/>
<dbReference type="PROSITE" id="PS50048">
    <property type="entry name" value="ZN2_CY6_FUNGAL_2"/>
    <property type="match status" value="1"/>
</dbReference>
<reference evidence="8" key="1">
    <citation type="submission" date="2022-10" db="EMBL/GenBank/DDBJ databases">
        <title>Determination and structural analysis of whole genome sequence of Sarocladium strictum F4-1.</title>
        <authorList>
            <person name="Hu L."/>
            <person name="Jiang Y."/>
        </authorList>
    </citation>
    <scope>NUCLEOTIDE SEQUENCE</scope>
    <source>
        <strain evidence="8">F4-1</strain>
    </source>
</reference>
<keyword evidence="4" id="KW-0804">Transcription</keyword>
<dbReference type="PANTHER" id="PTHR47540">
    <property type="entry name" value="THIAMINE REPRESSIBLE GENES REGULATORY PROTEIN THI5"/>
    <property type="match status" value="1"/>
</dbReference>
<comment type="caution">
    <text evidence="8">The sequence shown here is derived from an EMBL/GenBank/DDBJ whole genome shotgun (WGS) entry which is preliminary data.</text>
</comment>
<dbReference type="SMART" id="SM00066">
    <property type="entry name" value="GAL4"/>
    <property type="match status" value="1"/>
</dbReference>
<dbReference type="PROSITE" id="PS00463">
    <property type="entry name" value="ZN2_CY6_FUNGAL_1"/>
    <property type="match status" value="1"/>
</dbReference>
<feature type="region of interest" description="Disordered" evidence="6">
    <location>
        <begin position="67"/>
        <end position="116"/>
    </location>
</feature>
<dbReference type="CDD" id="cd12148">
    <property type="entry name" value="fungal_TF_MHR"/>
    <property type="match status" value="1"/>
</dbReference>
<feature type="domain" description="Zn(2)-C6 fungal-type" evidence="7">
    <location>
        <begin position="15"/>
        <end position="44"/>
    </location>
</feature>
<evidence type="ECO:0000256" key="2">
    <source>
        <dbReference type="ARBA" id="ARBA00023015"/>
    </source>
</evidence>
<gene>
    <name evidence="8" type="ORF">NLU13_1801</name>
</gene>
<dbReference type="InterPro" id="IPR001138">
    <property type="entry name" value="Zn2Cys6_DnaBD"/>
</dbReference>
<evidence type="ECO:0000256" key="3">
    <source>
        <dbReference type="ARBA" id="ARBA00023125"/>
    </source>
</evidence>
<dbReference type="CDD" id="cd00067">
    <property type="entry name" value="GAL4"/>
    <property type="match status" value="1"/>
</dbReference>
<dbReference type="GO" id="GO:0005634">
    <property type="term" value="C:nucleus"/>
    <property type="evidence" value="ECO:0007669"/>
    <property type="project" value="UniProtKB-SubCell"/>
</dbReference>
<dbReference type="GO" id="GO:0043565">
    <property type="term" value="F:sequence-specific DNA binding"/>
    <property type="evidence" value="ECO:0007669"/>
    <property type="project" value="TreeGrafter"/>
</dbReference>
<evidence type="ECO:0000259" key="7">
    <source>
        <dbReference type="PROSITE" id="PS50048"/>
    </source>
</evidence>
<dbReference type="InterPro" id="IPR036864">
    <property type="entry name" value="Zn2-C6_fun-type_DNA-bd_sf"/>
</dbReference>
<evidence type="ECO:0000256" key="1">
    <source>
        <dbReference type="ARBA" id="ARBA00004123"/>
    </source>
</evidence>
<keyword evidence="2" id="KW-0805">Transcription regulation</keyword>
<keyword evidence="9" id="KW-1185">Reference proteome</keyword>
<feature type="compositionally biased region" description="Polar residues" evidence="6">
    <location>
        <begin position="97"/>
        <end position="114"/>
    </location>
</feature>
<dbReference type="PANTHER" id="PTHR47540:SF6">
    <property type="entry name" value="ZN(II)2CYS6 TRANSCRIPTION FACTOR (EUROFUNG)"/>
    <property type="match status" value="1"/>
</dbReference>
<accession>A0AA39GRM6</accession>